<keyword evidence="2" id="KW-1185">Reference proteome</keyword>
<dbReference type="OrthoDB" id="1935496at2759"/>
<dbReference type="STRING" id="1088818.A0A2H9ZQQ6"/>
<dbReference type="PANTHER" id="PTHR46481">
    <property type="entry name" value="ZINC FINGER BED DOMAIN-CONTAINING PROTEIN 4"/>
    <property type="match status" value="1"/>
</dbReference>
<evidence type="ECO:0000313" key="1">
    <source>
        <dbReference type="EMBL" id="PKA45617.1"/>
    </source>
</evidence>
<dbReference type="EMBL" id="KZ454830">
    <property type="protein sequence ID" value="PKA45617.1"/>
    <property type="molecule type" value="Genomic_DNA"/>
</dbReference>
<dbReference type="InterPro" id="IPR012337">
    <property type="entry name" value="RNaseH-like_sf"/>
</dbReference>
<sequence length="151" mass="17214">MCVTAHYVDADWILQSRIISFSDLDPPHTGAVISEAISEILLEWDILNKVSTITLDNASSNDKAAENLRYLFSLDLVFSLWKKFFHVRCAAHILNLMVQDGLKVITSVISKIRDSVLYLKRSPSRLFKFGEIARQLGIYTFRGLRIDVPTR</sequence>
<evidence type="ECO:0000313" key="2">
    <source>
        <dbReference type="Proteomes" id="UP000236161"/>
    </source>
</evidence>
<dbReference type="InterPro" id="IPR052035">
    <property type="entry name" value="ZnF_BED_domain_contain"/>
</dbReference>
<name>A0A2H9ZQQ6_9ASPA</name>
<dbReference type="PANTHER" id="PTHR46481:SF6">
    <property type="entry name" value="ZINC FINGER BED DOMAIN-CONTAINING PROTEIN RICESLEEPER 2-LIKE"/>
    <property type="match status" value="1"/>
</dbReference>
<dbReference type="Proteomes" id="UP000236161">
    <property type="component" value="Unassembled WGS sequence"/>
</dbReference>
<proteinExistence type="predicted"/>
<dbReference type="SUPFAM" id="SSF53098">
    <property type="entry name" value="Ribonuclease H-like"/>
    <property type="match status" value="1"/>
</dbReference>
<protein>
    <submittedName>
        <fullName evidence="1">AC transposase</fullName>
    </submittedName>
</protein>
<organism evidence="1 2">
    <name type="scientific">Apostasia shenzhenica</name>
    <dbReference type="NCBI Taxonomy" id="1088818"/>
    <lineage>
        <taxon>Eukaryota</taxon>
        <taxon>Viridiplantae</taxon>
        <taxon>Streptophyta</taxon>
        <taxon>Embryophyta</taxon>
        <taxon>Tracheophyta</taxon>
        <taxon>Spermatophyta</taxon>
        <taxon>Magnoliopsida</taxon>
        <taxon>Liliopsida</taxon>
        <taxon>Asparagales</taxon>
        <taxon>Orchidaceae</taxon>
        <taxon>Apostasioideae</taxon>
        <taxon>Apostasia</taxon>
    </lineage>
</organism>
<accession>A0A2H9ZQQ6</accession>
<gene>
    <name evidence="1" type="ORF">AXF42_Ash010957</name>
</gene>
<reference evidence="1 2" key="1">
    <citation type="journal article" date="2017" name="Nature">
        <title>The Apostasia genome and the evolution of orchids.</title>
        <authorList>
            <person name="Zhang G.Q."/>
            <person name="Liu K.W."/>
            <person name="Li Z."/>
            <person name="Lohaus R."/>
            <person name="Hsiao Y.Y."/>
            <person name="Niu S.C."/>
            <person name="Wang J.Y."/>
            <person name="Lin Y.C."/>
            <person name="Xu Q."/>
            <person name="Chen L.J."/>
            <person name="Yoshida K."/>
            <person name="Fujiwara S."/>
            <person name="Wang Z.W."/>
            <person name="Zhang Y.Q."/>
            <person name="Mitsuda N."/>
            <person name="Wang M."/>
            <person name="Liu G.H."/>
            <person name="Pecoraro L."/>
            <person name="Huang H.X."/>
            <person name="Xiao X.J."/>
            <person name="Lin M."/>
            <person name="Wu X.Y."/>
            <person name="Wu W.L."/>
            <person name="Chen Y.Y."/>
            <person name="Chang S.B."/>
            <person name="Sakamoto S."/>
            <person name="Ohme-Takagi M."/>
            <person name="Yagi M."/>
            <person name="Zeng S.J."/>
            <person name="Shen C.Y."/>
            <person name="Yeh C.M."/>
            <person name="Luo Y.B."/>
            <person name="Tsai W.C."/>
            <person name="Van de Peer Y."/>
            <person name="Liu Z.J."/>
        </authorList>
    </citation>
    <scope>NUCLEOTIDE SEQUENCE [LARGE SCALE GENOMIC DNA]</scope>
    <source>
        <strain evidence="2">cv. Shenzhen</strain>
        <tissue evidence="1">Stem</tissue>
    </source>
</reference>
<dbReference type="AlphaFoldDB" id="A0A2H9ZQQ6"/>